<feature type="disulfide bond" evidence="2">
    <location>
        <begin position="187"/>
        <end position="236"/>
    </location>
</feature>
<keyword evidence="2" id="KW-1015">Disulfide bond</keyword>
<keyword evidence="5" id="KW-0378">Hydrolase</keyword>
<dbReference type="PANTHER" id="PTHR37981">
    <property type="entry name" value="LIPASE 2"/>
    <property type="match status" value="1"/>
</dbReference>
<keyword evidence="6" id="KW-1185">Reference proteome</keyword>
<feature type="active site" evidence="1">
    <location>
        <position position="257"/>
    </location>
</feature>
<evidence type="ECO:0000256" key="3">
    <source>
        <dbReference type="SAM" id="SignalP"/>
    </source>
</evidence>
<gene>
    <name evidence="5" type="ORF">HLB23_33220</name>
</gene>
<evidence type="ECO:0000313" key="6">
    <source>
        <dbReference type="Proteomes" id="UP000586827"/>
    </source>
</evidence>
<feature type="disulfide bond" evidence="2">
    <location>
        <begin position="58"/>
        <end position="82"/>
    </location>
</feature>
<organism evidence="5 6">
    <name type="scientific">Nocardia uniformis</name>
    <dbReference type="NCBI Taxonomy" id="53432"/>
    <lineage>
        <taxon>Bacteria</taxon>
        <taxon>Bacillati</taxon>
        <taxon>Actinomycetota</taxon>
        <taxon>Actinomycetes</taxon>
        <taxon>Mycobacteriales</taxon>
        <taxon>Nocardiaceae</taxon>
        <taxon>Nocardia</taxon>
    </lineage>
</organism>
<dbReference type="InterPro" id="IPR036514">
    <property type="entry name" value="SGNH_hydro_sf"/>
</dbReference>
<feature type="chain" id="PRO_5033005004" evidence="3">
    <location>
        <begin position="26"/>
        <end position="282"/>
    </location>
</feature>
<keyword evidence="3" id="KW-0732">Signal</keyword>
<feature type="active site" description="Nucleophile" evidence="1">
    <location>
        <position position="40"/>
    </location>
</feature>
<dbReference type="AlphaFoldDB" id="A0A849CED2"/>
<feature type="signal peptide" evidence="3">
    <location>
        <begin position="1"/>
        <end position="25"/>
    </location>
</feature>
<reference evidence="5 6" key="1">
    <citation type="submission" date="2020-05" db="EMBL/GenBank/DDBJ databases">
        <title>MicrobeNet Type strains.</title>
        <authorList>
            <person name="Nicholson A.C."/>
        </authorList>
    </citation>
    <scope>NUCLEOTIDE SEQUENCE [LARGE SCALE GENOMIC DNA]</scope>
    <source>
        <strain evidence="5 6">JCM 3224</strain>
    </source>
</reference>
<dbReference type="RefSeq" id="WP_067525786.1">
    <property type="nucleotide sequence ID" value="NZ_JABELX010000015.1"/>
</dbReference>
<dbReference type="GO" id="GO:0019433">
    <property type="term" value="P:triglyceride catabolic process"/>
    <property type="evidence" value="ECO:0007669"/>
    <property type="project" value="TreeGrafter"/>
</dbReference>
<dbReference type="SUPFAM" id="SSF52266">
    <property type="entry name" value="SGNH hydrolase"/>
    <property type="match status" value="1"/>
</dbReference>
<dbReference type="Proteomes" id="UP000586827">
    <property type="component" value="Unassembled WGS sequence"/>
</dbReference>
<dbReference type="CDD" id="cd01823">
    <property type="entry name" value="SEST_like"/>
    <property type="match status" value="1"/>
</dbReference>
<feature type="domain" description="SGNH hydrolase-type esterase" evidence="4">
    <location>
        <begin position="36"/>
        <end position="264"/>
    </location>
</feature>
<dbReference type="EMBL" id="JABELX010000015">
    <property type="protein sequence ID" value="NNH74657.1"/>
    <property type="molecule type" value="Genomic_DNA"/>
</dbReference>
<proteinExistence type="predicted"/>
<accession>A0A849CED2</accession>
<evidence type="ECO:0000256" key="2">
    <source>
        <dbReference type="PIRSR" id="PIRSR637460-2"/>
    </source>
</evidence>
<name>A0A849CED2_9NOCA</name>
<evidence type="ECO:0000259" key="4">
    <source>
        <dbReference type="Pfam" id="PF13472"/>
    </source>
</evidence>
<dbReference type="GO" id="GO:0004806">
    <property type="term" value="F:triacylglycerol lipase activity"/>
    <property type="evidence" value="ECO:0007669"/>
    <property type="project" value="TreeGrafter"/>
</dbReference>
<sequence length="282" mass="29125">MTLRTISAALALAAAALLPAGAAQAAPADGGADYVALGDSGAATTGAVNLDTSVPLLCLRSRTNTPHFVAERLGLRLDDRTCSSARLAHLTTSQYPGVAPQFDALGPNTRLVTVHIGANDAKFTNYMLGCHAAALRGGCAGTPDNWNADIDAIAAPYAAALQQISTLAPNATIVVDGWPQYLRDGGCPELLGLAAGDARYIQSHFERLNSVVARAATAQGAVYVDTRTASIGHDACAPEGVRWFDPLLATETLLPYHPTVQGMRGVAAEIVTAVRTAGVLAR</sequence>
<protein>
    <submittedName>
        <fullName evidence="5">SGNH/GDSL hydrolase family protein</fullName>
    </submittedName>
</protein>
<dbReference type="InterPro" id="IPR013830">
    <property type="entry name" value="SGNH_hydro"/>
</dbReference>
<dbReference type="Pfam" id="PF13472">
    <property type="entry name" value="Lipase_GDSL_2"/>
    <property type="match status" value="1"/>
</dbReference>
<feature type="disulfide bond" evidence="2">
    <location>
        <begin position="130"/>
        <end position="139"/>
    </location>
</feature>
<dbReference type="Gene3D" id="3.40.50.1110">
    <property type="entry name" value="SGNH hydrolase"/>
    <property type="match status" value="1"/>
</dbReference>
<evidence type="ECO:0000313" key="5">
    <source>
        <dbReference type="EMBL" id="NNH74657.1"/>
    </source>
</evidence>
<dbReference type="InterPro" id="IPR037460">
    <property type="entry name" value="SEST-like"/>
</dbReference>
<comment type="caution">
    <text evidence="5">The sequence shown here is derived from an EMBL/GenBank/DDBJ whole genome shotgun (WGS) entry which is preliminary data.</text>
</comment>
<dbReference type="PANTHER" id="PTHR37981:SF1">
    <property type="entry name" value="SGNH HYDROLASE-TYPE ESTERASE DOMAIN-CONTAINING PROTEIN"/>
    <property type="match status" value="1"/>
</dbReference>
<evidence type="ECO:0000256" key="1">
    <source>
        <dbReference type="PIRSR" id="PIRSR637460-1"/>
    </source>
</evidence>